<reference evidence="2" key="1">
    <citation type="submission" date="2021-06" db="EMBL/GenBank/DDBJ databases">
        <authorList>
            <person name="Arsene-Ploetze F."/>
        </authorList>
    </citation>
    <scope>NUCLEOTIDE SEQUENCE</scope>
    <source>
        <strain evidence="2">SBRY1</strain>
    </source>
</reference>
<proteinExistence type="predicted"/>
<feature type="compositionally biased region" description="Basic and acidic residues" evidence="1">
    <location>
        <begin position="1"/>
        <end position="12"/>
    </location>
</feature>
<evidence type="ECO:0000313" key="2">
    <source>
        <dbReference type="EMBL" id="CAG7626086.1"/>
    </source>
</evidence>
<sequence length="106" mass="11824">MGYEDGKSKESDSSDTTWTSDDWADTADQYDDIANRVASAARDDGRWNRLSNALTDWQAAMEKMVVVQDETLPQAERDAAQAEIDQLGVQSTYQVVSQECRKAQAD</sequence>
<name>A0A9W4E747_9ACTN</name>
<protein>
    <submittedName>
        <fullName evidence="2">Uncharacterized protein</fullName>
    </submittedName>
</protein>
<dbReference type="Proteomes" id="UP001153328">
    <property type="component" value="Unassembled WGS sequence"/>
</dbReference>
<evidence type="ECO:0000256" key="1">
    <source>
        <dbReference type="SAM" id="MobiDB-lite"/>
    </source>
</evidence>
<accession>A0A9W4E747</accession>
<gene>
    <name evidence="2" type="ORF">SBRY_20226</name>
</gene>
<dbReference type="EMBL" id="CAJVAX010000012">
    <property type="protein sequence ID" value="CAG7626086.1"/>
    <property type="molecule type" value="Genomic_DNA"/>
</dbReference>
<comment type="caution">
    <text evidence="2">The sequence shown here is derived from an EMBL/GenBank/DDBJ whole genome shotgun (WGS) entry which is preliminary data.</text>
</comment>
<dbReference type="AlphaFoldDB" id="A0A9W4E747"/>
<organism evidence="2 3">
    <name type="scientific">Actinacidiphila bryophytorum</name>
    <dbReference type="NCBI Taxonomy" id="1436133"/>
    <lineage>
        <taxon>Bacteria</taxon>
        <taxon>Bacillati</taxon>
        <taxon>Actinomycetota</taxon>
        <taxon>Actinomycetes</taxon>
        <taxon>Kitasatosporales</taxon>
        <taxon>Streptomycetaceae</taxon>
        <taxon>Actinacidiphila</taxon>
    </lineage>
</organism>
<evidence type="ECO:0000313" key="3">
    <source>
        <dbReference type="Proteomes" id="UP001153328"/>
    </source>
</evidence>
<feature type="region of interest" description="Disordered" evidence="1">
    <location>
        <begin position="1"/>
        <end position="23"/>
    </location>
</feature>
<keyword evidence="3" id="KW-1185">Reference proteome</keyword>